<evidence type="ECO:0000313" key="1">
    <source>
        <dbReference type="EMBL" id="RDI50042.1"/>
    </source>
</evidence>
<dbReference type="AlphaFoldDB" id="A0A370H482"/>
<gene>
    <name evidence="1" type="ORF">DFR68_106480</name>
</gene>
<proteinExistence type="predicted"/>
<reference evidence="1 2" key="1">
    <citation type="submission" date="2018-07" db="EMBL/GenBank/DDBJ databases">
        <title>Genomic Encyclopedia of Type Strains, Phase IV (KMG-IV): sequencing the most valuable type-strain genomes for metagenomic binning, comparative biology and taxonomic classification.</title>
        <authorList>
            <person name="Goeker M."/>
        </authorList>
    </citation>
    <scope>NUCLEOTIDE SEQUENCE [LARGE SCALE GENOMIC DNA]</scope>
    <source>
        <strain evidence="1 2">DSM 44952</strain>
    </source>
</reference>
<keyword evidence="2" id="KW-1185">Reference proteome</keyword>
<dbReference type="Proteomes" id="UP000255355">
    <property type="component" value="Unassembled WGS sequence"/>
</dbReference>
<accession>A0A370H482</accession>
<protein>
    <submittedName>
        <fullName evidence="1">Uncharacterized protein</fullName>
    </submittedName>
</protein>
<sequence>MNLRVHFHHVEHRALLPALRDYARRSLRFGRTPPEHVHRAATDRRPAVYSASLGCHPHL</sequence>
<dbReference type="EMBL" id="QQAZ01000006">
    <property type="protein sequence ID" value="RDI50042.1"/>
    <property type="molecule type" value="Genomic_DNA"/>
</dbReference>
<evidence type="ECO:0000313" key="2">
    <source>
        <dbReference type="Proteomes" id="UP000255355"/>
    </source>
</evidence>
<comment type="caution">
    <text evidence="1">The sequence shown here is derived from an EMBL/GenBank/DDBJ whole genome shotgun (WGS) entry which is preliminary data.</text>
</comment>
<name>A0A370H482_9NOCA</name>
<organism evidence="1 2">
    <name type="scientific">Nocardia mexicana</name>
    <dbReference type="NCBI Taxonomy" id="279262"/>
    <lineage>
        <taxon>Bacteria</taxon>
        <taxon>Bacillati</taxon>
        <taxon>Actinomycetota</taxon>
        <taxon>Actinomycetes</taxon>
        <taxon>Mycobacteriales</taxon>
        <taxon>Nocardiaceae</taxon>
        <taxon>Nocardia</taxon>
    </lineage>
</organism>
<dbReference type="RefSeq" id="WP_068021719.1">
    <property type="nucleotide sequence ID" value="NZ_QQAZ01000006.1"/>
</dbReference>
<dbReference type="OrthoDB" id="4562780at2"/>